<sequence>MCVDAVLQRKADSGPVVQATALARHSPAREAEAVTTASTHKRAKPAKATGADESAKAAAATQRPMLQVARHACGDGPNAPLPPPQAAPILQDAAGAAPLQLDAFHIPRKKPSALAAMPPPPPRRPPQPSDVPRLATTNGSEVGGSTAKRRGRKATERRSAGQETRADNGYYVGRSRRFRPGDRVVL</sequence>
<dbReference type="EMBL" id="HBFA01023478">
    <property type="protein sequence ID" value="CAD8673799.1"/>
    <property type="molecule type" value="Transcribed_RNA"/>
</dbReference>
<evidence type="ECO:0000313" key="2">
    <source>
        <dbReference type="EMBL" id="CAD8673799.1"/>
    </source>
</evidence>
<feature type="region of interest" description="Disordered" evidence="1">
    <location>
        <begin position="21"/>
        <end position="186"/>
    </location>
</feature>
<protein>
    <submittedName>
        <fullName evidence="2">Uncharacterized protein</fullName>
    </submittedName>
</protein>
<reference evidence="2" key="1">
    <citation type="submission" date="2021-01" db="EMBL/GenBank/DDBJ databases">
        <authorList>
            <person name="Corre E."/>
            <person name="Pelletier E."/>
            <person name="Niang G."/>
            <person name="Scheremetjew M."/>
            <person name="Finn R."/>
            <person name="Kale V."/>
            <person name="Holt S."/>
            <person name="Cochrane G."/>
            <person name="Meng A."/>
            <person name="Brown T."/>
            <person name="Cohen L."/>
        </authorList>
    </citation>
    <scope>NUCLEOTIDE SEQUENCE</scope>
    <source>
        <strain evidence="2">CCMP722</strain>
    </source>
</reference>
<accession>A0A7S0RD31</accession>
<proteinExistence type="predicted"/>
<organism evidence="2">
    <name type="scientific">Pyramimonas obovata</name>
    <dbReference type="NCBI Taxonomy" id="1411642"/>
    <lineage>
        <taxon>Eukaryota</taxon>
        <taxon>Viridiplantae</taxon>
        <taxon>Chlorophyta</taxon>
        <taxon>Pyramimonadophyceae</taxon>
        <taxon>Pyramimonadales</taxon>
        <taxon>Pyramimonadaceae</taxon>
        <taxon>Pyramimonas</taxon>
        <taxon>Pyramimonas incertae sedis</taxon>
    </lineage>
</organism>
<gene>
    <name evidence="2" type="ORF">POBO1169_LOCUS11952</name>
</gene>
<dbReference type="AlphaFoldDB" id="A0A7S0RD31"/>
<feature type="compositionally biased region" description="Basic and acidic residues" evidence="1">
    <location>
        <begin position="153"/>
        <end position="166"/>
    </location>
</feature>
<name>A0A7S0RD31_9CHLO</name>
<evidence type="ECO:0000256" key="1">
    <source>
        <dbReference type="SAM" id="MobiDB-lite"/>
    </source>
</evidence>
<feature type="compositionally biased region" description="Pro residues" evidence="1">
    <location>
        <begin position="117"/>
        <end position="129"/>
    </location>
</feature>